<evidence type="ECO:0000256" key="8">
    <source>
        <dbReference type="ARBA" id="ARBA00023139"/>
    </source>
</evidence>
<dbReference type="GO" id="GO:0006817">
    <property type="term" value="P:phosphate ion transport"/>
    <property type="evidence" value="ECO:0007669"/>
    <property type="project" value="UniProtKB-UniRule"/>
</dbReference>
<evidence type="ECO:0000256" key="11">
    <source>
        <dbReference type="SAM" id="MobiDB-lite"/>
    </source>
</evidence>
<keyword evidence="10" id="KW-1003">Cell membrane</keyword>
<protein>
    <recommendedName>
        <fullName evidence="10">Phosphate-binding protein</fullName>
    </recommendedName>
</protein>
<name>A0A412AVT9_9FIRM</name>
<evidence type="ECO:0000256" key="5">
    <source>
        <dbReference type="ARBA" id="ARBA00022448"/>
    </source>
</evidence>
<comment type="caution">
    <text evidence="13">The sequence shown here is derived from an EMBL/GenBank/DDBJ whole genome shotgun (WGS) entry which is preliminary data.</text>
</comment>
<dbReference type="NCBIfam" id="TIGR02136">
    <property type="entry name" value="ptsS_2"/>
    <property type="match status" value="1"/>
</dbReference>
<evidence type="ECO:0000256" key="3">
    <source>
        <dbReference type="ARBA" id="ARBA00008725"/>
    </source>
</evidence>
<dbReference type="SUPFAM" id="SSF53850">
    <property type="entry name" value="Periplasmic binding protein-like II"/>
    <property type="match status" value="1"/>
</dbReference>
<dbReference type="InterPro" id="IPR024370">
    <property type="entry name" value="PBP_domain"/>
</dbReference>
<dbReference type="PANTHER" id="PTHR30570">
    <property type="entry name" value="PERIPLASMIC PHOSPHATE BINDING COMPONENT OF PHOSPHATE ABC TRANSPORTER"/>
    <property type="match status" value="1"/>
</dbReference>
<feature type="signal peptide" evidence="10">
    <location>
        <begin position="1"/>
        <end position="19"/>
    </location>
</feature>
<dbReference type="PANTHER" id="PTHR30570:SF1">
    <property type="entry name" value="PHOSPHATE-BINDING PROTEIN PSTS"/>
    <property type="match status" value="1"/>
</dbReference>
<evidence type="ECO:0000313" key="14">
    <source>
        <dbReference type="Proteomes" id="UP000284751"/>
    </source>
</evidence>
<sequence length="312" mass="32362">MKKFASILLAGLMALSLFAGCSSEVTSTDDGSSAAQASSSGAESQAESNGSSEDAYAGLSGTLTLNGSTSMTAVCNALGEAFMAKYGGVTVEKANTGSGSAVTAVNDGTALIGDLSRKVKADEDPDEKFTKVTIALDGIAIAVNPENSVDALTSEQIEKIFAGEITNWSEVGGDDVAITVIGREEGSGTRDGFESIFGFGEDKKCAYAAEVQETGIVVSKVASDPSAIGYVSLASVNDEIKAVSVDGVEATEENVSNGTYVVQRPFVQIYTKGTDSELVKAWFDFLKSDEGQQIIADQKLVTVDIDENTENQ</sequence>
<comment type="similarity">
    <text evidence="3 10">Belongs to the PstS family.</text>
</comment>
<feature type="region of interest" description="Disordered" evidence="11">
    <location>
        <begin position="29"/>
        <end position="53"/>
    </location>
</feature>
<dbReference type="Gene3D" id="3.40.190.10">
    <property type="entry name" value="Periplasmic binding protein-like II"/>
    <property type="match status" value="2"/>
</dbReference>
<evidence type="ECO:0000256" key="1">
    <source>
        <dbReference type="ARBA" id="ARBA00002841"/>
    </source>
</evidence>
<keyword evidence="10" id="KW-0472">Membrane</keyword>
<feature type="chain" id="PRO_5039745015" description="Phosphate-binding protein" evidence="10">
    <location>
        <begin position="20"/>
        <end position="312"/>
    </location>
</feature>
<keyword evidence="6 10" id="KW-0592">Phosphate transport</keyword>
<comment type="function">
    <text evidence="10">Involved in the system for phosphate transport across the cytoplasmic membrane.</text>
</comment>
<dbReference type="PROSITE" id="PS51257">
    <property type="entry name" value="PROKAR_LIPOPROTEIN"/>
    <property type="match status" value="1"/>
</dbReference>
<dbReference type="Proteomes" id="UP000284751">
    <property type="component" value="Unassembled WGS sequence"/>
</dbReference>
<evidence type="ECO:0000256" key="2">
    <source>
        <dbReference type="ARBA" id="ARBA00004193"/>
    </source>
</evidence>
<evidence type="ECO:0000313" key="13">
    <source>
        <dbReference type="EMBL" id="RGQ38164.1"/>
    </source>
</evidence>
<feature type="compositionally biased region" description="Low complexity" evidence="11">
    <location>
        <begin position="31"/>
        <end position="53"/>
    </location>
</feature>
<dbReference type="InterPro" id="IPR050811">
    <property type="entry name" value="Phosphate_ABC_transporter"/>
</dbReference>
<keyword evidence="5 10" id="KW-0813">Transport</keyword>
<reference evidence="13 14" key="1">
    <citation type="submission" date="2018-08" db="EMBL/GenBank/DDBJ databases">
        <title>A genome reference for cultivated species of the human gut microbiota.</title>
        <authorList>
            <person name="Zou Y."/>
            <person name="Xue W."/>
            <person name="Luo G."/>
        </authorList>
    </citation>
    <scope>NUCLEOTIDE SEQUENCE [LARGE SCALE GENOMIC DNA]</scope>
    <source>
        <strain evidence="13 14">AF28-26</strain>
    </source>
</reference>
<comment type="subcellular location">
    <subcellularLocation>
        <location evidence="2 10">Cell membrane</location>
        <topology evidence="2 10">Lipid-anchor</topology>
    </subcellularLocation>
</comment>
<gene>
    <name evidence="13" type="ORF">DWY99_10165</name>
</gene>
<accession>A0A412AVT9</accession>
<comment type="function">
    <text evidence="1">Part of the ABC transporter complex PstSACB involved in phosphate import.</text>
</comment>
<proteinExistence type="inferred from homology"/>
<dbReference type="GO" id="GO:0005886">
    <property type="term" value="C:plasma membrane"/>
    <property type="evidence" value="ECO:0007669"/>
    <property type="project" value="UniProtKB-SubCell"/>
</dbReference>
<keyword evidence="8 10" id="KW-0564">Palmitate</keyword>
<evidence type="ECO:0000256" key="6">
    <source>
        <dbReference type="ARBA" id="ARBA00022592"/>
    </source>
</evidence>
<keyword evidence="7 10" id="KW-0732">Signal</keyword>
<dbReference type="GO" id="GO:0042301">
    <property type="term" value="F:phosphate ion binding"/>
    <property type="evidence" value="ECO:0007669"/>
    <property type="project" value="UniProtKB-UniRule"/>
</dbReference>
<evidence type="ECO:0000256" key="4">
    <source>
        <dbReference type="ARBA" id="ARBA00011529"/>
    </source>
</evidence>
<dbReference type="CDD" id="cd13653">
    <property type="entry name" value="PBP2_phosphate_like_1"/>
    <property type="match status" value="1"/>
</dbReference>
<keyword evidence="9 10" id="KW-0449">Lipoprotein</keyword>
<evidence type="ECO:0000256" key="7">
    <source>
        <dbReference type="ARBA" id="ARBA00022729"/>
    </source>
</evidence>
<feature type="domain" description="PBP" evidence="12">
    <location>
        <begin position="58"/>
        <end position="290"/>
    </location>
</feature>
<dbReference type="AlphaFoldDB" id="A0A412AVT9"/>
<dbReference type="EMBL" id="QRTC01000042">
    <property type="protein sequence ID" value="RGQ38164.1"/>
    <property type="molecule type" value="Genomic_DNA"/>
</dbReference>
<evidence type="ECO:0000256" key="9">
    <source>
        <dbReference type="ARBA" id="ARBA00023288"/>
    </source>
</evidence>
<organism evidence="13 14">
    <name type="scientific">[Clostridium] leptum</name>
    <dbReference type="NCBI Taxonomy" id="1535"/>
    <lineage>
        <taxon>Bacteria</taxon>
        <taxon>Bacillati</taxon>
        <taxon>Bacillota</taxon>
        <taxon>Clostridia</taxon>
        <taxon>Eubacteriales</taxon>
        <taxon>Oscillospiraceae</taxon>
        <taxon>Oscillospiraceae incertae sedis</taxon>
    </lineage>
</organism>
<comment type="subunit">
    <text evidence="4 10">The complex is composed of two ATP-binding proteins (PstB), two transmembrane proteins (PstC and PstA) and a solute-binding protein (PstS).</text>
</comment>
<dbReference type="Pfam" id="PF12849">
    <property type="entry name" value="PBP_like_2"/>
    <property type="match status" value="1"/>
</dbReference>
<evidence type="ECO:0000259" key="12">
    <source>
        <dbReference type="Pfam" id="PF12849"/>
    </source>
</evidence>
<dbReference type="InterPro" id="IPR011862">
    <property type="entry name" value="Phos-bd"/>
</dbReference>
<evidence type="ECO:0000256" key="10">
    <source>
        <dbReference type="RuleBase" id="RU367119"/>
    </source>
</evidence>